<gene>
    <name evidence="1" type="ORF">FGO68_gene8299</name>
</gene>
<name>A0A8J8NAX5_HALGN</name>
<accession>A0A8J8NAX5</accession>
<organism evidence="1 2">
    <name type="scientific">Halteria grandinella</name>
    <dbReference type="NCBI Taxonomy" id="5974"/>
    <lineage>
        <taxon>Eukaryota</taxon>
        <taxon>Sar</taxon>
        <taxon>Alveolata</taxon>
        <taxon>Ciliophora</taxon>
        <taxon>Intramacronucleata</taxon>
        <taxon>Spirotrichea</taxon>
        <taxon>Stichotrichia</taxon>
        <taxon>Sporadotrichida</taxon>
        <taxon>Halteriidae</taxon>
        <taxon>Halteria</taxon>
    </lineage>
</organism>
<dbReference type="EMBL" id="RRYP01029763">
    <property type="protein sequence ID" value="TNV71514.1"/>
    <property type="molecule type" value="Genomic_DNA"/>
</dbReference>
<dbReference type="Proteomes" id="UP000785679">
    <property type="component" value="Unassembled WGS sequence"/>
</dbReference>
<protein>
    <submittedName>
        <fullName evidence="1">Uncharacterized protein</fullName>
    </submittedName>
</protein>
<reference evidence="1" key="1">
    <citation type="submission" date="2019-06" db="EMBL/GenBank/DDBJ databases">
        <authorList>
            <person name="Zheng W."/>
        </authorList>
    </citation>
    <scope>NUCLEOTIDE SEQUENCE</scope>
    <source>
        <strain evidence="1">QDHG01</strain>
    </source>
</reference>
<comment type="caution">
    <text evidence="1">The sequence shown here is derived from an EMBL/GenBank/DDBJ whole genome shotgun (WGS) entry which is preliminary data.</text>
</comment>
<evidence type="ECO:0000313" key="2">
    <source>
        <dbReference type="Proteomes" id="UP000785679"/>
    </source>
</evidence>
<evidence type="ECO:0000313" key="1">
    <source>
        <dbReference type="EMBL" id="TNV71514.1"/>
    </source>
</evidence>
<sequence>METYAASCFIQISFFISPMLDSNISTVLELQQFRIQCFQIHRVCLCVKREKGRLCSLKCCQNVTPQHIARASSTIVQNLKIREKSQGPQLSFGTCWVCFQAYFFINSP</sequence>
<keyword evidence="2" id="KW-1185">Reference proteome</keyword>
<dbReference type="AlphaFoldDB" id="A0A8J8NAX5"/>
<proteinExistence type="predicted"/>